<accession>A0A1G2HEL7</accession>
<evidence type="ECO:0008006" key="8">
    <source>
        <dbReference type="Google" id="ProtNLM"/>
    </source>
</evidence>
<dbReference type="Proteomes" id="UP000178835">
    <property type="component" value="Unassembled WGS sequence"/>
</dbReference>
<evidence type="ECO:0000256" key="2">
    <source>
        <dbReference type="ARBA" id="ARBA00022692"/>
    </source>
</evidence>
<evidence type="ECO:0000256" key="3">
    <source>
        <dbReference type="ARBA" id="ARBA00022989"/>
    </source>
</evidence>
<evidence type="ECO:0000256" key="4">
    <source>
        <dbReference type="ARBA" id="ARBA00023136"/>
    </source>
</evidence>
<protein>
    <recommendedName>
        <fullName evidence="8">Steroid 5-alpha reductase C-terminal domain-containing protein</fullName>
    </recommendedName>
</protein>
<comment type="caution">
    <text evidence="6">The sequence shown here is derived from an EMBL/GenBank/DDBJ whole genome shotgun (WGS) entry which is preliminary data.</text>
</comment>
<dbReference type="AlphaFoldDB" id="A0A1G2HEL7"/>
<feature type="transmembrane region" description="Helical" evidence="5">
    <location>
        <begin position="6"/>
        <end position="23"/>
    </location>
</feature>
<keyword evidence="2 5" id="KW-0812">Transmembrane</keyword>
<feature type="transmembrane region" description="Helical" evidence="5">
    <location>
        <begin position="86"/>
        <end position="111"/>
    </location>
</feature>
<name>A0A1G2HEL7_9BACT</name>
<dbReference type="PANTHER" id="PTHR43847:SF1">
    <property type="entry name" value="BLL3993 PROTEIN"/>
    <property type="match status" value="1"/>
</dbReference>
<evidence type="ECO:0000313" key="6">
    <source>
        <dbReference type="EMBL" id="OGZ60923.1"/>
    </source>
</evidence>
<reference evidence="6 7" key="1">
    <citation type="journal article" date="2016" name="Nat. Commun.">
        <title>Thousands of microbial genomes shed light on interconnected biogeochemical processes in an aquifer system.</title>
        <authorList>
            <person name="Anantharaman K."/>
            <person name="Brown C.T."/>
            <person name="Hug L.A."/>
            <person name="Sharon I."/>
            <person name="Castelle C.J."/>
            <person name="Probst A.J."/>
            <person name="Thomas B.C."/>
            <person name="Singh A."/>
            <person name="Wilkins M.J."/>
            <person name="Karaoz U."/>
            <person name="Brodie E.L."/>
            <person name="Williams K.H."/>
            <person name="Hubbard S.S."/>
            <person name="Banfield J.F."/>
        </authorList>
    </citation>
    <scope>NUCLEOTIDE SEQUENCE [LARGE SCALE GENOMIC DNA]</scope>
</reference>
<organism evidence="6 7">
    <name type="scientific">Candidatus Spechtbacteria bacterium RIFCSPLOWO2_01_FULL_43_12</name>
    <dbReference type="NCBI Taxonomy" id="1802162"/>
    <lineage>
        <taxon>Bacteria</taxon>
        <taxon>Candidatus Spechtiibacteriota</taxon>
    </lineage>
</organism>
<evidence type="ECO:0000313" key="7">
    <source>
        <dbReference type="Proteomes" id="UP000178835"/>
    </source>
</evidence>
<dbReference type="InterPro" id="IPR007269">
    <property type="entry name" value="ICMT_MeTrfase"/>
</dbReference>
<gene>
    <name evidence="6" type="ORF">A2919_00140</name>
</gene>
<feature type="transmembrane region" description="Helical" evidence="5">
    <location>
        <begin position="30"/>
        <end position="48"/>
    </location>
</feature>
<evidence type="ECO:0000256" key="5">
    <source>
        <dbReference type="SAM" id="Phobius"/>
    </source>
</evidence>
<dbReference type="Pfam" id="PF04140">
    <property type="entry name" value="ICMT"/>
    <property type="match status" value="1"/>
</dbReference>
<evidence type="ECO:0000256" key="1">
    <source>
        <dbReference type="ARBA" id="ARBA00004141"/>
    </source>
</evidence>
<dbReference type="InterPro" id="IPR052527">
    <property type="entry name" value="Metal_cation-efflux_comp"/>
</dbReference>
<dbReference type="EMBL" id="MHOH01000010">
    <property type="protein sequence ID" value="OGZ60923.1"/>
    <property type="molecule type" value="Genomic_DNA"/>
</dbReference>
<dbReference type="GO" id="GO:0004671">
    <property type="term" value="F:protein C-terminal S-isoprenylcysteine carboxyl O-methyltransferase activity"/>
    <property type="evidence" value="ECO:0007669"/>
    <property type="project" value="InterPro"/>
</dbReference>
<keyword evidence="4 5" id="KW-0472">Membrane</keyword>
<sequence length="144" mass="16705">MKARELFYIQIVTFVLLFFLGSLEAVVTNIFLLVPSLVGVAITLYSIYTLGPKSFSPFPFPTKNSEFIEKGLYKSVRHPMYFGLEIIGLALVLSNLRLESVLVFLFLIYILNLKADLEEELLSQKFPQYAEYKIRTRKFIPYLY</sequence>
<keyword evidence="3 5" id="KW-1133">Transmembrane helix</keyword>
<dbReference type="PANTHER" id="PTHR43847">
    <property type="entry name" value="BLL3993 PROTEIN"/>
    <property type="match status" value="1"/>
</dbReference>
<dbReference type="GO" id="GO:0016020">
    <property type="term" value="C:membrane"/>
    <property type="evidence" value="ECO:0007669"/>
    <property type="project" value="UniProtKB-SubCell"/>
</dbReference>
<dbReference type="Gene3D" id="1.20.120.1630">
    <property type="match status" value="1"/>
</dbReference>
<proteinExistence type="predicted"/>
<comment type="subcellular location">
    <subcellularLocation>
        <location evidence="1">Membrane</location>
        <topology evidence="1">Multi-pass membrane protein</topology>
    </subcellularLocation>
</comment>